<feature type="domain" description="Alcohol dehydrogenase-like C-terminal" evidence="5">
    <location>
        <begin position="159"/>
        <end position="285"/>
    </location>
</feature>
<dbReference type="SUPFAM" id="SSF51735">
    <property type="entry name" value="NAD(P)-binding Rossmann-fold domains"/>
    <property type="match status" value="1"/>
</dbReference>
<name>A0A8J3E106_9PROT</name>
<dbReference type="InterPro" id="IPR013149">
    <property type="entry name" value="ADH-like_C"/>
</dbReference>
<organism evidence="7 8">
    <name type="scientific">Aliidongia dinghuensis</name>
    <dbReference type="NCBI Taxonomy" id="1867774"/>
    <lineage>
        <taxon>Bacteria</taxon>
        <taxon>Pseudomonadati</taxon>
        <taxon>Pseudomonadota</taxon>
        <taxon>Alphaproteobacteria</taxon>
        <taxon>Rhodospirillales</taxon>
        <taxon>Dongiaceae</taxon>
        <taxon>Aliidongia</taxon>
    </lineage>
</organism>
<accession>A0A8J3E106</accession>
<dbReference type="InterPro" id="IPR050129">
    <property type="entry name" value="Zn_alcohol_dh"/>
</dbReference>
<reference evidence="7" key="2">
    <citation type="submission" date="2020-09" db="EMBL/GenBank/DDBJ databases">
        <authorList>
            <person name="Sun Q."/>
            <person name="Zhou Y."/>
        </authorList>
    </citation>
    <scope>NUCLEOTIDE SEQUENCE</scope>
    <source>
        <strain evidence="7">CGMCC 1.15725</strain>
    </source>
</reference>
<keyword evidence="3" id="KW-0560">Oxidoreductase</keyword>
<keyword evidence="8" id="KW-1185">Reference proteome</keyword>
<sequence>MTVLERATPEPGPGEVRVRVERAGICGSDVHILHGSNPFAQYPRIIGHEFFGRIDAVGTGVTATLGTRVVVDPVIACGHCYPCSVGRPNVCTELQVLGVHRDGGFAEYCCVPAANALPVPDGVSDEQAPLVEPFSVAANITDLTRVLAQDVALVYGAGPIGLTVVQVLKGVYGVKDLTVCDRIDERLDAARANGADRVVNTARAPLPAALAAAGLRPTLIIDAACHPAILSEAIEIASPAARIGIMGFSANPSTVVQQRITSKELSIHASRLNSRKFEKVLSWFATGRLKPERLITHRYGFQDFATAFDVFEHRPTECCKVQLSF</sequence>
<comment type="cofactor">
    <cofactor evidence="4">
        <name>Zn(2+)</name>
        <dbReference type="ChEBI" id="CHEBI:29105"/>
    </cofactor>
</comment>
<dbReference type="InterPro" id="IPR036291">
    <property type="entry name" value="NAD(P)-bd_dom_sf"/>
</dbReference>
<dbReference type="CDD" id="cd08261">
    <property type="entry name" value="Zn_ADH7"/>
    <property type="match status" value="1"/>
</dbReference>
<comment type="similarity">
    <text evidence="4">Belongs to the zinc-containing alcohol dehydrogenase family.</text>
</comment>
<evidence type="ECO:0000256" key="2">
    <source>
        <dbReference type="ARBA" id="ARBA00022833"/>
    </source>
</evidence>
<dbReference type="NCBIfam" id="NF007489">
    <property type="entry name" value="PRK10083.1"/>
    <property type="match status" value="1"/>
</dbReference>
<dbReference type="InterPro" id="IPR011032">
    <property type="entry name" value="GroES-like_sf"/>
</dbReference>
<dbReference type="Proteomes" id="UP000646365">
    <property type="component" value="Unassembled WGS sequence"/>
</dbReference>
<dbReference type="Gene3D" id="3.40.50.720">
    <property type="entry name" value="NAD(P)-binding Rossmann-like Domain"/>
    <property type="match status" value="1"/>
</dbReference>
<feature type="domain" description="Alcohol dehydrogenase-like N-terminal" evidence="6">
    <location>
        <begin position="12"/>
        <end position="121"/>
    </location>
</feature>
<dbReference type="InterPro" id="IPR002328">
    <property type="entry name" value="ADH_Zn_CS"/>
</dbReference>
<dbReference type="GO" id="GO:0016491">
    <property type="term" value="F:oxidoreductase activity"/>
    <property type="evidence" value="ECO:0007669"/>
    <property type="project" value="UniProtKB-KW"/>
</dbReference>
<evidence type="ECO:0000259" key="6">
    <source>
        <dbReference type="Pfam" id="PF08240"/>
    </source>
</evidence>
<evidence type="ECO:0000313" key="8">
    <source>
        <dbReference type="Proteomes" id="UP000646365"/>
    </source>
</evidence>
<comment type="caution">
    <text evidence="7">The sequence shown here is derived from an EMBL/GenBank/DDBJ whole genome shotgun (WGS) entry which is preliminary data.</text>
</comment>
<dbReference type="Gene3D" id="3.90.180.10">
    <property type="entry name" value="Medium-chain alcohol dehydrogenases, catalytic domain"/>
    <property type="match status" value="1"/>
</dbReference>
<proteinExistence type="inferred from homology"/>
<evidence type="ECO:0000256" key="3">
    <source>
        <dbReference type="ARBA" id="ARBA00023002"/>
    </source>
</evidence>
<evidence type="ECO:0000313" key="7">
    <source>
        <dbReference type="EMBL" id="GGF06666.1"/>
    </source>
</evidence>
<dbReference type="Pfam" id="PF08240">
    <property type="entry name" value="ADH_N"/>
    <property type="match status" value="1"/>
</dbReference>
<dbReference type="InterPro" id="IPR013154">
    <property type="entry name" value="ADH-like_N"/>
</dbReference>
<dbReference type="PANTHER" id="PTHR43401">
    <property type="entry name" value="L-THREONINE 3-DEHYDROGENASE"/>
    <property type="match status" value="1"/>
</dbReference>
<dbReference type="EMBL" id="BMJQ01000002">
    <property type="protein sequence ID" value="GGF06666.1"/>
    <property type="molecule type" value="Genomic_DNA"/>
</dbReference>
<gene>
    <name evidence="7" type="ORF">GCM10011611_10200</name>
</gene>
<protein>
    <submittedName>
        <fullName evidence="7">Zn-dependent oxidoreductase</fullName>
    </submittedName>
</protein>
<dbReference type="GO" id="GO:0008270">
    <property type="term" value="F:zinc ion binding"/>
    <property type="evidence" value="ECO:0007669"/>
    <property type="project" value="InterPro"/>
</dbReference>
<evidence type="ECO:0000256" key="4">
    <source>
        <dbReference type="RuleBase" id="RU361277"/>
    </source>
</evidence>
<reference evidence="7" key="1">
    <citation type="journal article" date="2014" name="Int. J. Syst. Evol. Microbiol.">
        <title>Complete genome sequence of Corynebacterium casei LMG S-19264T (=DSM 44701T), isolated from a smear-ripened cheese.</title>
        <authorList>
            <consortium name="US DOE Joint Genome Institute (JGI-PGF)"/>
            <person name="Walter F."/>
            <person name="Albersmeier A."/>
            <person name="Kalinowski J."/>
            <person name="Ruckert C."/>
        </authorList>
    </citation>
    <scope>NUCLEOTIDE SEQUENCE</scope>
    <source>
        <strain evidence="7">CGMCC 1.15725</strain>
    </source>
</reference>
<dbReference type="Pfam" id="PF00107">
    <property type="entry name" value="ADH_zinc_N"/>
    <property type="match status" value="1"/>
</dbReference>
<evidence type="ECO:0000259" key="5">
    <source>
        <dbReference type="Pfam" id="PF00107"/>
    </source>
</evidence>
<evidence type="ECO:0000256" key="1">
    <source>
        <dbReference type="ARBA" id="ARBA00022723"/>
    </source>
</evidence>
<dbReference type="PANTHER" id="PTHR43401:SF2">
    <property type="entry name" value="L-THREONINE 3-DEHYDROGENASE"/>
    <property type="match status" value="1"/>
</dbReference>
<keyword evidence="1 4" id="KW-0479">Metal-binding</keyword>
<keyword evidence="2 4" id="KW-0862">Zinc</keyword>
<dbReference type="AlphaFoldDB" id="A0A8J3E106"/>
<dbReference type="SUPFAM" id="SSF50129">
    <property type="entry name" value="GroES-like"/>
    <property type="match status" value="1"/>
</dbReference>
<dbReference type="PROSITE" id="PS00059">
    <property type="entry name" value="ADH_ZINC"/>
    <property type="match status" value="1"/>
</dbReference>